<dbReference type="AlphaFoldDB" id="A0A919DHR3"/>
<reference evidence="1" key="2">
    <citation type="submission" date="2020-09" db="EMBL/GenBank/DDBJ databases">
        <authorList>
            <person name="Sun Q."/>
            <person name="Zhou Y."/>
        </authorList>
    </citation>
    <scope>NUCLEOTIDE SEQUENCE</scope>
    <source>
        <strain evidence="1">CGMCC 4.7403</strain>
    </source>
</reference>
<protein>
    <submittedName>
        <fullName evidence="1">Uncharacterized protein</fullName>
    </submittedName>
</protein>
<sequence length="47" mass="5059">MQRRLSVSRVPVTAAEPIAPWLTVMVQPCAPAMNAEDLPEGLSVLGR</sequence>
<keyword evidence="2" id="KW-1185">Reference proteome</keyword>
<proteinExistence type="predicted"/>
<evidence type="ECO:0000313" key="1">
    <source>
        <dbReference type="EMBL" id="GHE45656.1"/>
    </source>
</evidence>
<dbReference type="EMBL" id="BNAT01000029">
    <property type="protein sequence ID" value="GHE45656.1"/>
    <property type="molecule type" value="Genomic_DNA"/>
</dbReference>
<reference evidence="1" key="1">
    <citation type="journal article" date="2014" name="Int. J. Syst. Evol. Microbiol.">
        <title>Complete genome sequence of Corynebacterium casei LMG S-19264T (=DSM 44701T), isolated from a smear-ripened cheese.</title>
        <authorList>
            <consortium name="US DOE Joint Genome Institute (JGI-PGF)"/>
            <person name="Walter F."/>
            <person name="Albersmeier A."/>
            <person name="Kalinowski J."/>
            <person name="Ruckert C."/>
        </authorList>
    </citation>
    <scope>NUCLEOTIDE SEQUENCE</scope>
    <source>
        <strain evidence="1">CGMCC 4.7403</strain>
    </source>
</reference>
<dbReference type="Proteomes" id="UP000603227">
    <property type="component" value="Unassembled WGS sequence"/>
</dbReference>
<comment type="caution">
    <text evidence="1">The sequence shown here is derived from an EMBL/GenBank/DDBJ whole genome shotgun (WGS) entry which is preliminary data.</text>
</comment>
<gene>
    <name evidence="1" type="ORF">GCM10017771_66170</name>
</gene>
<evidence type="ECO:0000313" key="2">
    <source>
        <dbReference type="Proteomes" id="UP000603227"/>
    </source>
</evidence>
<accession>A0A919DHR3</accession>
<name>A0A919DHR3_9ACTN</name>
<organism evidence="1 2">
    <name type="scientific">Streptomyces capitiformicae</name>
    <dbReference type="NCBI Taxonomy" id="2014920"/>
    <lineage>
        <taxon>Bacteria</taxon>
        <taxon>Bacillati</taxon>
        <taxon>Actinomycetota</taxon>
        <taxon>Actinomycetes</taxon>
        <taxon>Kitasatosporales</taxon>
        <taxon>Streptomycetaceae</taxon>
        <taxon>Streptomyces</taxon>
    </lineage>
</organism>